<dbReference type="KEGG" id="caj:CIG1485E_1281"/>
<dbReference type="PROSITE" id="PS51084">
    <property type="entry name" value="HIT_2"/>
    <property type="match status" value="1"/>
</dbReference>
<dbReference type="InterPro" id="IPR001310">
    <property type="entry name" value="Histidine_triad_HIT"/>
</dbReference>
<dbReference type="Gene3D" id="3.30.428.10">
    <property type="entry name" value="HIT-like"/>
    <property type="match status" value="1"/>
</dbReference>
<dbReference type="AlphaFoldDB" id="A0A076FH15"/>
<reference evidence="6" key="1">
    <citation type="journal article" date="2014" name="Genome Announc.">
        <title>Complete Genome Sequence of Campylobacter iguaniorum Strain 1485ET, Isolated from a Bearded Dragon (Pogona vitticeps).</title>
        <authorList>
            <person name="Gilbert M.J."/>
            <person name="Miller W.G."/>
            <person name="Yee E."/>
            <person name="Kik M."/>
            <person name="Wagenaar J.A."/>
            <person name="Duim B."/>
        </authorList>
    </citation>
    <scope>NUCLEOTIDE SEQUENCE [LARGE SCALE GENOMIC DNA]</scope>
    <source>
        <strain evidence="6">1485E</strain>
    </source>
</reference>
<proteinExistence type="predicted"/>
<feature type="domain" description="HIT" evidence="4">
    <location>
        <begin position="4"/>
        <end position="112"/>
    </location>
</feature>
<dbReference type="InterPro" id="IPR036265">
    <property type="entry name" value="HIT-like_sf"/>
</dbReference>
<dbReference type="STRING" id="1244531.CIG2463D_1414"/>
<dbReference type="OrthoDB" id="9784774at2"/>
<dbReference type="CDD" id="cd01276">
    <property type="entry name" value="PKCI_related"/>
    <property type="match status" value="1"/>
</dbReference>
<accession>A0A076FH15</accession>
<evidence type="ECO:0000256" key="3">
    <source>
        <dbReference type="PROSITE-ProRule" id="PRU00464"/>
    </source>
</evidence>
<dbReference type="RefSeq" id="WP_038454745.1">
    <property type="nucleotide sequence ID" value="NZ_CP009043.1"/>
</dbReference>
<protein>
    <submittedName>
        <fullName evidence="5">PKCI-related HIT family hydrolase</fullName>
    </submittedName>
</protein>
<dbReference type="PRINTS" id="PR00332">
    <property type="entry name" value="HISTRIAD"/>
</dbReference>
<dbReference type="Pfam" id="PF01230">
    <property type="entry name" value="HIT"/>
    <property type="match status" value="1"/>
</dbReference>
<evidence type="ECO:0000313" key="6">
    <source>
        <dbReference type="Proteomes" id="UP000028486"/>
    </source>
</evidence>
<dbReference type="Proteomes" id="UP000028486">
    <property type="component" value="Chromosome"/>
</dbReference>
<feature type="short sequence motif" description="Histidine triad motif" evidence="2 3">
    <location>
        <begin position="94"/>
        <end position="98"/>
    </location>
</feature>
<evidence type="ECO:0000313" key="5">
    <source>
        <dbReference type="EMBL" id="AII15114.1"/>
    </source>
</evidence>
<dbReference type="InterPro" id="IPR019808">
    <property type="entry name" value="Histidine_triad_CS"/>
</dbReference>
<dbReference type="eggNOG" id="COG0537">
    <property type="taxonomic scope" value="Bacteria"/>
</dbReference>
<sequence>MNCIFEKIVAGEIPSNKVLENDKFLAFHDINPKAPVHILIIPKQHYANFQEMDPALMGEMTKFIQEVAITLGVDKSGYRLVTNCGENGGQEVMHLHFHLLGGTMLKWTDNHAANTKDNF</sequence>
<dbReference type="HOGENOM" id="CLU_056776_8_1_7"/>
<dbReference type="PANTHER" id="PTHR23089">
    <property type="entry name" value="HISTIDINE TRIAD HIT PROTEIN"/>
    <property type="match status" value="1"/>
</dbReference>
<dbReference type="EMBL" id="CP009043">
    <property type="protein sequence ID" value="AII15114.1"/>
    <property type="molecule type" value="Genomic_DNA"/>
</dbReference>
<evidence type="ECO:0000256" key="1">
    <source>
        <dbReference type="PIRSR" id="PIRSR601310-1"/>
    </source>
</evidence>
<dbReference type="SUPFAM" id="SSF54197">
    <property type="entry name" value="HIT-like"/>
    <property type="match status" value="1"/>
</dbReference>
<keyword evidence="5" id="KW-0378">Hydrolase</keyword>
<feature type="active site" description="Tele-AMP-histidine intermediate" evidence="1">
    <location>
        <position position="96"/>
    </location>
</feature>
<dbReference type="PROSITE" id="PS00892">
    <property type="entry name" value="HIT_1"/>
    <property type="match status" value="1"/>
</dbReference>
<keyword evidence="6" id="KW-1185">Reference proteome</keyword>
<dbReference type="InterPro" id="IPR011146">
    <property type="entry name" value="HIT-like"/>
</dbReference>
<evidence type="ECO:0000259" key="4">
    <source>
        <dbReference type="PROSITE" id="PS51084"/>
    </source>
</evidence>
<evidence type="ECO:0000256" key="2">
    <source>
        <dbReference type="PIRSR" id="PIRSR601310-3"/>
    </source>
</evidence>
<dbReference type="GO" id="GO:0016787">
    <property type="term" value="F:hydrolase activity"/>
    <property type="evidence" value="ECO:0007669"/>
    <property type="project" value="UniProtKB-KW"/>
</dbReference>
<organism evidence="5 6">
    <name type="scientific">Campylobacter iguaniorum</name>
    <dbReference type="NCBI Taxonomy" id="1244531"/>
    <lineage>
        <taxon>Bacteria</taxon>
        <taxon>Pseudomonadati</taxon>
        <taxon>Campylobacterota</taxon>
        <taxon>Epsilonproteobacteria</taxon>
        <taxon>Campylobacterales</taxon>
        <taxon>Campylobacteraceae</taxon>
        <taxon>Campylobacter</taxon>
    </lineage>
</organism>
<dbReference type="PATRIC" id="fig|1244531.5.peg.1426"/>
<name>A0A076FH15_9BACT</name>
<gene>
    <name evidence="5" type="ORF">CIG1485E_1281</name>
</gene>